<dbReference type="Proteomes" id="UP000803884">
    <property type="component" value="Unassembled WGS sequence"/>
</dbReference>
<dbReference type="AlphaFoldDB" id="A0AB34KPN7"/>
<dbReference type="PANTHER" id="PTHR13182:SF8">
    <property type="entry name" value="CYTOPLASMIC 60S SUBUNIT BIOGENESIS FACTOR ZNF622"/>
    <property type="match status" value="1"/>
</dbReference>
<protein>
    <recommendedName>
        <fullName evidence="2">ZN622/Rei1/Reh1 zinc finger C2H2-type domain-containing protein</fullName>
    </recommendedName>
</protein>
<dbReference type="Pfam" id="PF12756">
    <property type="entry name" value="zf-C2H2_2"/>
    <property type="match status" value="1"/>
</dbReference>
<accession>A0AB34KPN7</accession>
<sequence>MEAESGRNGILAASHPQQTHTHHNGDAAVPSSTPSVNIEHEYDDTKCLFCNAESSDLDQNMVHMSKSHGLQIESAKLLVDTATLLAYFHFVIFVYHECLYCGTQRNTHQAVQQHMIAKGHCKYDITDENSELRDFYDLSSTLAKDEIRQQLAMRTPDDQGSQTRTKYRKKLPVKRPRTRGSSITGPSLASTSPASQSDTDTGGSSSDDSTGVPRRHDQLSTRALKQENMLNNQVAHLRANDRRSLMHMPVSQQRALLLTHHKQMEKERRTEQTERSNLESAGNYFGRLGTIRLIRKPPHTGRVQTLKR</sequence>
<dbReference type="SUPFAM" id="SSF57667">
    <property type="entry name" value="beta-beta-alpha zinc fingers"/>
    <property type="match status" value="1"/>
</dbReference>
<dbReference type="GeneID" id="96005589"/>
<evidence type="ECO:0000256" key="1">
    <source>
        <dbReference type="SAM" id="MobiDB-lite"/>
    </source>
</evidence>
<dbReference type="GO" id="GO:0042273">
    <property type="term" value="P:ribosomal large subunit biogenesis"/>
    <property type="evidence" value="ECO:0007669"/>
    <property type="project" value="TreeGrafter"/>
</dbReference>
<feature type="domain" description="ZN622/Rei1/Reh1 zinc finger C2H2-type" evidence="2">
    <location>
        <begin position="46"/>
        <end position="141"/>
    </location>
</feature>
<organism evidence="3 4">
    <name type="scientific">Cladosporium halotolerans</name>
    <dbReference type="NCBI Taxonomy" id="1052096"/>
    <lineage>
        <taxon>Eukaryota</taxon>
        <taxon>Fungi</taxon>
        <taxon>Dikarya</taxon>
        <taxon>Ascomycota</taxon>
        <taxon>Pezizomycotina</taxon>
        <taxon>Dothideomycetes</taxon>
        <taxon>Dothideomycetidae</taxon>
        <taxon>Cladosporiales</taxon>
        <taxon>Cladosporiaceae</taxon>
        <taxon>Cladosporium</taxon>
    </lineage>
</organism>
<name>A0AB34KPN7_9PEZI</name>
<feature type="region of interest" description="Disordered" evidence="1">
    <location>
        <begin position="151"/>
        <end position="218"/>
    </location>
</feature>
<keyword evidence="4" id="KW-1185">Reference proteome</keyword>
<feature type="compositionally biased region" description="Polar residues" evidence="1">
    <location>
        <begin position="179"/>
        <end position="196"/>
    </location>
</feature>
<dbReference type="RefSeq" id="XP_069230124.1">
    <property type="nucleotide sequence ID" value="XM_069372751.1"/>
</dbReference>
<evidence type="ECO:0000313" key="4">
    <source>
        <dbReference type="Proteomes" id="UP000803884"/>
    </source>
</evidence>
<evidence type="ECO:0000313" key="3">
    <source>
        <dbReference type="EMBL" id="KAL1587019.1"/>
    </source>
</evidence>
<proteinExistence type="predicted"/>
<dbReference type="InterPro" id="IPR040025">
    <property type="entry name" value="Znf622/Rei1/Reh1"/>
</dbReference>
<dbReference type="GO" id="GO:0030687">
    <property type="term" value="C:preribosome, large subunit precursor"/>
    <property type="evidence" value="ECO:0007669"/>
    <property type="project" value="TreeGrafter"/>
</dbReference>
<feature type="region of interest" description="Disordered" evidence="1">
    <location>
        <begin position="14"/>
        <end position="35"/>
    </location>
</feature>
<comment type="caution">
    <text evidence="3">The sequence shown here is derived from an EMBL/GenBank/DDBJ whole genome shotgun (WGS) entry which is preliminary data.</text>
</comment>
<dbReference type="InterPro" id="IPR036236">
    <property type="entry name" value="Znf_C2H2_sf"/>
</dbReference>
<evidence type="ECO:0000259" key="2">
    <source>
        <dbReference type="Pfam" id="PF12756"/>
    </source>
</evidence>
<reference evidence="3 4" key="1">
    <citation type="journal article" date="2020" name="Microbiol. Resour. Announc.">
        <title>Draft Genome Sequence of a Cladosporium Species Isolated from the Mesophotic Ascidian Didemnum maculosum.</title>
        <authorList>
            <person name="Gioti A."/>
            <person name="Siaperas R."/>
            <person name="Nikolaivits E."/>
            <person name="Le Goff G."/>
            <person name="Ouazzani J."/>
            <person name="Kotoulas G."/>
            <person name="Topakas E."/>
        </authorList>
    </citation>
    <scope>NUCLEOTIDE SEQUENCE [LARGE SCALE GENOMIC DNA]</scope>
    <source>
        <strain evidence="3 4">TM138-S3</strain>
    </source>
</reference>
<feature type="compositionally biased region" description="Basic residues" evidence="1">
    <location>
        <begin position="165"/>
        <end position="178"/>
    </location>
</feature>
<dbReference type="InterPro" id="IPR041661">
    <property type="entry name" value="ZN622/Rei1/Reh1_Znf-C2H2"/>
</dbReference>
<feature type="compositionally biased region" description="Low complexity" evidence="1">
    <location>
        <begin position="197"/>
        <end position="211"/>
    </location>
</feature>
<dbReference type="EMBL" id="JAAQHG020000012">
    <property type="protein sequence ID" value="KAL1587019.1"/>
    <property type="molecule type" value="Genomic_DNA"/>
</dbReference>
<gene>
    <name evidence="3" type="ORF">WHR41_04145</name>
</gene>
<dbReference type="PANTHER" id="PTHR13182">
    <property type="entry name" value="ZINC FINGER PROTEIN 622"/>
    <property type="match status" value="1"/>
</dbReference>